<evidence type="ECO:0000256" key="6">
    <source>
        <dbReference type="ARBA" id="ARBA00022989"/>
    </source>
</evidence>
<evidence type="ECO:0000256" key="2">
    <source>
        <dbReference type="ARBA" id="ARBA00010145"/>
    </source>
</evidence>
<reference evidence="9" key="2">
    <citation type="submission" date="2021-04" db="EMBL/GenBank/DDBJ databases">
        <authorList>
            <person name="Gilroy R."/>
        </authorList>
    </citation>
    <scope>NUCLEOTIDE SEQUENCE</scope>
    <source>
        <strain evidence="9">CHK183-5548</strain>
    </source>
</reference>
<feature type="transmembrane region" description="Helical" evidence="8">
    <location>
        <begin position="236"/>
        <end position="256"/>
    </location>
</feature>
<dbReference type="EMBL" id="DWWL01000041">
    <property type="protein sequence ID" value="HJC47632.1"/>
    <property type="molecule type" value="Genomic_DNA"/>
</dbReference>
<keyword evidence="3" id="KW-0813">Transport</keyword>
<dbReference type="Pfam" id="PF03547">
    <property type="entry name" value="Mem_trans"/>
    <property type="match status" value="1"/>
</dbReference>
<dbReference type="Gene3D" id="1.20.1530.20">
    <property type="match status" value="1"/>
</dbReference>
<dbReference type="GO" id="GO:0005886">
    <property type="term" value="C:plasma membrane"/>
    <property type="evidence" value="ECO:0007669"/>
    <property type="project" value="UniProtKB-SubCell"/>
</dbReference>
<evidence type="ECO:0000256" key="7">
    <source>
        <dbReference type="ARBA" id="ARBA00023136"/>
    </source>
</evidence>
<sequence>MDVMKITEQMIVFFLLMLAGYGANKAGLMDEKLAGRLTAILIKISIPCMIIASVAEGSPFEEPSELFYTLGIFGLMAVLAPLLTAVFVRVLGIRENRKAYSFLLTMSNCAFLGFPVVQAVFGEEALVFASIFLIPNNLLMFLYGEPLFMGEEEKAENSRADGGKGLLLKLGKKMLHPPILASFAACILCLADIRQPSVIHQTFQYLGGITTPVAMLIIGSSLAGTSWKGILSEKYLLRYSLVKMFVVPVVYYLIFSRLAGEGLIVSIGVMLMAMPSASNAVIFAQAHGGNAGLCSRAVFVTSVMAIFSVPFLCAVLF</sequence>
<keyword evidence="5 8" id="KW-0812">Transmembrane</keyword>
<dbReference type="GO" id="GO:0055085">
    <property type="term" value="P:transmembrane transport"/>
    <property type="evidence" value="ECO:0007669"/>
    <property type="project" value="InterPro"/>
</dbReference>
<dbReference type="InterPro" id="IPR038770">
    <property type="entry name" value="Na+/solute_symporter_sf"/>
</dbReference>
<accession>A0A9D2PCV4</accession>
<reference evidence="9" key="1">
    <citation type="journal article" date="2021" name="PeerJ">
        <title>Extensive microbial diversity within the chicken gut microbiome revealed by metagenomics and culture.</title>
        <authorList>
            <person name="Gilroy R."/>
            <person name="Ravi A."/>
            <person name="Getino M."/>
            <person name="Pursley I."/>
            <person name="Horton D.L."/>
            <person name="Alikhan N.F."/>
            <person name="Baker D."/>
            <person name="Gharbi K."/>
            <person name="Hall N."/>
            <person name="Watson M."/>
            <person name="Adriaenssens E.M."/>
            <person name="Foster-Nyarko E."/>
            <person name="Jarju S."/>
            <person name="Secka A."/>
            <person name="Antonio M."/>
            <person name="Oren A."/>
            <person name="Chaudhuri R.R."/>
            <person name="La Ragione R."/>
            <person name="Hildebrand F."/>
            <person name="Pallen M.J."/>
        </authorList>
    </citation>
    <scope>NUCLEOTIDE SEQUENCE</scope>
    <source>
        <strain evidence="9">CHK183-5548</strain>
    </source>
</reference>
<protein>
    <submittedName>
        <fullName evidence="9">AEC family transporter</fullName>
    </submittedName>
</protein>
<feature type="transmembrane region" description="Helical" evidence="8">
    <location>
        <begin position="262"/>
        <end position="284"/>
    </location>
</feature>
<feature type="transmembrane region" description="Helical" evidence="8">
    <location>
        <begin position="35"/>
        <end position="55"/>
    </location>
</feature>
<comment type="similarity">
    <text evidence="2">Belongs to the auxin efflux carrier (TC 2.A.69) family.</text>
</comment>
<dbReference type="PANTHER" id="PTHR36838">
    <property type="entry name" value="AUXIN EFFLUX CARRIER FAMILY PROTEIN"/>
    <property type="match status" value="1"/>
</dbReference>
<keyword evidence="7 8" id="KW-0472">Membrane</keyword>
<keyword evidence="6 8" id="KW-1133">Transmembrane helix</keyword>
<proteinExistence type="inferred from homology"/>
<organism evidence="9 10">
    <name type="scientific">Candidatus Lachnoclostridium pullistercoris</name>
    <dbReference type="NCBI Taxonomy" id="2838632"/>
    <lineage>
        <taxon>Bacteria</taxon>
        <taxon>Bacillati</taxon>
        <taxon>Bacillota</taxon>
        <taxon>Clostridia</taxon>
        <taxon>Lachnospirales</taxon>
        <taxon>Lachnospiraceae</taxon>
    </lineage>
</organism>
<gene>
    <name evidence="9" type="ORF">IAA04_06235</name>
</gene>
<evidence type="ECO:0000256" key="4">
    <source>
        <dbReference type="ARBA" id="ARBA00022475"/>
    </source>
</evidence>
<feature type="transmembrane region" description="Helical" evidence="8">
    <location>
        <begin position="174"/>
        <end position="193"/>
    </location>
</feature>
<evidence type="ECO:0000256" key="3">
    <source>
        <dbReference type="ARBA" id="ARBA00022448"/>
    </source>
</evidence>
<evidence type="ECO:0000256" key="8">
    <source>
        <dbReference type="SAM" id="Phobius"/>
    </source>
</evidence>
<feature type="transmembrane region" description="Helical" evidence="8">
    <location>
        <begin position="296"/>
        <end position="316"/>
    </location>
</feature>
<name>A0A9D2PCV4_9FIRM</name>
<dbReference type="InterPro" id="IPR004776">
    <property type="entry name" value="Mem_transp_PIN-like"/>
</dbReference>
<feature type="transmembrane region" description="Helical" evidence="8">
    <location>
        <begin position="100"/>
        <end position="121"/>
    </location>
</feature>
<comment type="subcellular location">
    <subcellularLocation>
        <location evidence="1">Cell membrane</location>
        <topology evidence="1">Multi-pass membrane protein</topology>
    </subcellularLocation>
</comment>
<evidence type="ECO:0000256" key="5">
    <source>
        <dbReference type="ARBA" id="ARBA00022692"/>
    </source>
</evidence>
<dbReference type="AlphaFoldDB" id="A0A9D2PCV4"/>
<dbReference type="Proteomes" id="UP000823883">
    <property type="component" value="Unassembled WGS sequence"/>
</dbReference>
<comment type="caution">
    <text evidence="9">The sequence shown here is derived from an EMBL/GenBank/DDBJ whole genome shotgun (WGS) entry which is preliminary data.</text>
</comment>
<keyword evidence="4" id="KW-1003">Cell membrane</keyword>
<feature type="transmembrane region" description="Helical" evidence="8">
    <location>
        <begin position="205"/>
        <end position="224"/>
    </location>
</feature>
<feature type="transmembrane region" description="Helical" evidence="8">
    <location>
        <begin position="6"/>
        <end position="23"/>
    </location>
</feature>
<dbReference type="PANTHER" id="PTHR36838:SF1">
    <property type="entry name" value="SLR1864 PROTEIN"/>
    <property type="match status" value="1"/>
</dbReference>
<evidence type="ECO:0000313" key="9">
    <source>
        <dbReference type="EMBL" id="HJC47632.1"/>
    </source>
</evidence>
<feature type="transmembrane region" description="Helical" evidence="8">
    <location>
        <begin position="67"/>
        <end position="88"/>
    </location>
</feature>
<evidence type="ECO:0000313" key="10">
    <source>
        <dbReference type="Proteomes" id="UP000823883"/>
    </source>
</evidence>
<evidence type="ECO:0000256" key="1">
    <source>
        <dbReference type="ARBA" id="ARBA00004651"/>
    </source>
</evidence>